<feature type="compositionally biased region" description="Acidic residues" evidence="4">
    <location>
        <begin position="357"/>
        <end position="371"/>
    </location>
</feature>
<sequence>MASTTPSGTYADPSRVFTIHGKSLTLSTREDIEPYIKQMREIKDLEEVHFGGNTLGVEACKAIAEVLKEVDTIKIADFHDIFTRRLITEIPQALSAICDALKDKKSLVELNLSDNAFGGRSAEPMVPFLTHNRHFQVFKLNNNGLGIAGGEIVANALLANAEAAKAQGIHPTPLRTVICGRNRLENGSAPFWARAFAAHGGLTEVRMPQNGIRMEGIAEISKGLASCPNLQVLDLQDNTCTESGSRAVAESLKSWPDLRTLNLSDCLLSPKGGVALATALKEGRCTKLETLKVQYGEWDHRAISILAEAIKEKLPNLTALELNGNRADPEDGCITNIRDALESHDHGDALDELDDMEEFDEEEAEREEEEAEVKRGDASDEEEEKEKESEVAAKVNEKLDDAADSLAELMGKVRIGDYTVPGDIRKLSILRIAALQGAAYQWQQHESVGHSEGLTSTQLKLIRDPAFSPYGASAPSAFSAKQIAALKFADASTRNSHVNDEVWNGLAKQFPNAQQITESVLTVSAYNLVSRFLLAVSVDGVAEMQVPYPA</sequence>
<dbReference type="Gene3D" id="3.80.10.10">
    <property type="entry name" value="Ribonuclease Inhibitor"/>
    <property type="match status" value="1"/>
</dbReference>
<dbReference type="PANTHER" id="PTHR24113:SF12">
    <property type="entry name" value="RAN GTPASE-ACTIVATING PROTEIN 1"/>
    <property type="match status" value="1"/>
</dbReference>
<accession>A0A8H2XY00</accession>
<evidence type="ECO:0000256" key="2">
    <source>
        <dbReference type="ARBA" id="ARBA00022614"/>
    </source>
</evidence>
<evidence type="ECO:0000313" key="6">
    <source>
        <dbReference type="Proteomes" id="UP000663850"/>
    </source>
</evidence>
<dbReference type="SMART" id="SM00368">
    <property type="entry name" value="LRR_RI"/>
    <property type="match status" value="6"/>
</dbReference>
<feature type="region of interest" description="Disordered" evidence="4">
    <location>
        <begin position="357"/>
        <end position="392"/>
    </location>
</feature>
<dbReference type="InterPro" id="IPR029032">
    <property type="entry name" value="AhpD-like"/>
</dbReference>
<evidence type="ECO:0008006" key="7">
    <source>
        <dbReference type="Google" id="ProtNLM"/>
    </source>
</evidence>
<evidence type="ECO:0000256" key="1">
    <source>
        <dbReference type="ARBA" id="ARBA00022468"/>
    </source>
</evidence>
<reference evidence="5" key="1">
    <citation type="submission" date="2021-01" db="EMBL/GenBank/DDBJ databases">
        <authorList>
            <person name="Kaushik A."/>
        </authorList>
    </citation>
    <scope>NUCLEOTIDE SEQUENCE</scope>
    <source>
        <strain evidence="5">Type strain: AG8-Rh-89/</strain>
    </source>
</reference>
<dbReference type="InterPro" id="IPR027038">
    <property type="entry name" value="RanGap"/>
</dbReference>
<protein>
    <recommendedName>
        <fullName evidence="7">Ran GTPase-activating protein 1</fullName>
    </recommendedName>
</protein>
<evidence type="ECO:0000256" key="4">
    <source>
        <dbReference type="SAM" id="MobiDB-lite"/>
    </source>
</evidence>
<dbReference type="Pfam" id="PF13516">
    <property type="entry name" value="LRR_6"/>
    <property type="match status" value="2"/>
</dbReference>
<dbReference type="InterPro" id="IPR001611">
    <property type="entry name" value="Leu-rich_rpt"/>
</dbReference>
<comment type="caution">
    <text evidence="5">The sequence shown here is derived from an EMBL/GenBank/DDBJ whole genome shotgun (WGS) entry which is preliminary data.</text>
</comment>
<dbReference type="EMBL" id="CAJMWZ010001398">
    <property type="protein sequence ID" value="CAE6436238.1"/>
    <property type="molecule type" value="Genomic_DNA"/>
</dbReference>
<dbReference type="CDD" id="cd00116">
    <property type="entry name" value="LRR_RI"/>
    <property type="match status" value="1"/>
</dbReference>
<proteinExistence type="predicted"/>
<dbReference type="SUPFAM" id="SSF52047">
    <property type="entry name" value="RNI-like"/>
    <property type="match status" value="1"/>
</dbReference>
<dbReference type="PANTHER" id="PTHR24113">
    <property type="entry name" value="RAN GTPASE-ACTIVATING PROTEIN 1"/>
    <property type="match status" value="1"/>
</dbReference>
<gene>
    <name evidence="5" type="ORF">RDB_LOCUS24569</name>
</gene>
<dbReference type="GO" id="GO:0006913">
    <property type="term" value="P:nucleocytoplasmic transport"/>
    <property type="evidence" value="ECO:0007669"/>
    <property type="project" value="TreeGrafter"/>
</dbReference>
<name>A0A8H2XY00_9AGAM</name>
<dbReference type="AlphaFoldDB" id="A0A8H2XY00"/>
<dbReference type="InterPro" id="IPR032675">
    <property type="entry name" value="LRR_dom_sf"/>
</dbReference>
<dbReference type="GO" id="GO:0031267">
    <property type="term" value="F:small GTPase binding"/>
    <property type="evidence" value="ECO:0007669"/>
    <property type="project" value="TreeGrafter"/>
</dbReference>
<dbReference type="SUPFAM" id="SSF69118">
    <property type="entry name" value="AhpD-like"/>
    <property type="match status" value="1"/>
</dbReference>
<evidence type="ECO:0000313" key="5">
    <source>
        <dbReference type="EMBL" id="CAE6436238.1"/>
    </source>
</evidence>
<dbReference type="GO" id="GO:0005634">
    <property type="term" value="C:nucleus"/>
    <property type="evidence" value="ECO:0007669"/>
    <property type="project" value="TreeGrafter"/>
</dbReference>
<dbReference type="Proteomes" id="UP000663850">
    <property type="component" value="Unassembled WGS sequence"/>
</dbReference>
<dbReference type="Gene3D" id="1.20.1290.10">
    <property type="entry name" value="AhpD-like"/>
    <property type="match status" value="1"/>
</dbReference>
<organism evidence="5 6">
    <name type="scientific">Rhizoctonia solani</name>
    <dbReference type="NCBI Taxonomy" id="456999"/>
    <lineage>
        <taxon>Eukaryota</taxon>
        <taxon>Fungi</taxon>
        <taxon>Dikarya</taxon>
        <taxon>Basidiomycota</taxon>
        <taxon>Agaricomycotina</taxon>
        <taxon>Agaricomycetes</taxon>
        <taxon>Cantharellales</taxon>
        <taxon>Ceratobasidiaceae</taxon>
        <taxon>Rhizoctonia</taxon>
    </lineage>
</organism>
<dbReference type="GO" id="GO:0048471">
    <property type="term" value="C:perinuclear region of cytoplasm"/>
    <property type="evidence" value="ECO:0007669"/>
    <property type="project" value="TreeGrafter"/>
</dbReference>
<evidence type="ECO:0000256" key="3">
    <source>
        <dbReference type="ARBA" id="ARBA00022737"/>
    </source>
</evidence>
<keyword evidence="3" id="KW-0677">Repeat</keyword>
<dbReference type="GO" id="GO:0005829">
    <property type="term" value="C:cytosol"/>
    <property type="evidence" value="ECO:0007669"/>
    <property type="project" value="TreeGrafter"/>
</dbReference>
<keyword evidence="2" id="KW-0433">Leucine-rich repeat</keyword>
<keyword evidence="1" id="KW-0343">GTPase activation</keyword>
<dbReference type="GO" id="GO:0005096">
    <property type="term" value="F:GTPase activator activity"/>
    <property type="evidence" value="ECO:0007669"/>
    <property type="project" value="UniProtKB-KW"/>
</dbReference>